<dbReference type="Pfam" id="PF07724">
    <property type="entry name" value="AAA_2"/>
    <property type="match status" value="1"/>
</dbReference>
<evidence type="ECO:0000256" key="6">
    <source>
        <dbReference type="ARBA" id="ARBA00023128"/>
    </source>
</evidence>
<comment type="similarity">
    <text evidence="8">Belongs to the ClpX chaperone family.</text>
</comment>
<dbReference type="InterPro" id="IPR004487">
    <property type="entry name" value="Clp_protease_ATP-bd_su_ClpX"/>
</dbReference>
<dbReference type="AlphaFoldDB" id="A0AAP0DTM5"/>
<accession>A0AAP0DTM5</accession>
<dbReference type="NCBIfam" id="NF003745">
    <property type="entry name" value="PRK05342.1"/>
    <property type="match status" value="1"/>
</dbReference>
<feature type="domain" description="Clp ATPase C-terminal" evidence="10">
    <location>
        <begin position="495"/>
        <end position="584"/>
    </location>
</feature>
<protein>
    <submittedName>
        <fullName evidence="11">Uncharacterized protein</fullName>
    </submittedName>
</protein>
<sequence>MSVMFRWKSKILTKQNATRRAIASSSSSNYHHYTPLNLLKPPSPLHQSICFKFGVLGFQQNRHKWEGSSDKYDHIKAQVNCPRCAHLMTLLFSNRPLSLTSDVGIYHALNMCPNCRTAYYFRPFKLEPLLQGSFIEIGRVKEGEAGAVVIDGDENAKAGVKMWEKLRSYGGGEKVDGPMVDAGGGAVVEEGGGGGGDGDGESKNGWWGGSKLGICLPTPKEICRGLDDFVIGQEQAKKVLSVAVYNHYKRIYHVSMHRKSDYDTSSDSLSQRTENQDVDHVELEKSNVLLMGPTGSGKTLLAKTLARVVNVPFVIADATTLTQAGYVGEDVESILYKLLVAADFDVEAAQQGIVYIDEVDKITRKAESLNSGRDVSGEGVQQALLKMLEGTIVNVPDNRARKQPNGDGIQVDTKDILFICGGAFIDLEKTISERRQDSSIGFGAPVRANMRGGGLTNAVVTSSLLESVDSGDLVAYGLIPEFIGRFPILVSSSALDEDQLLQVLTEPKNALGKQYKRMFAMNNVKLHFTDTALRLIAKRAIAKNTGARGLRSILENLLVDSMFEVPNPPKQGIDAVVVDEEAIGSVDKPGTGAKILYGDDALKRYMYSTQPLEEKQVNKGAVEGELEVTSRAVSL</sequence>
<dbReference type="Proteomes" id="UP001408789">
    <property type="component" value="Unassembled WGS sequence"/>
</dbReference>
<dbReference type="CDD" id="cd19497">
    <property type="entry name" value="RecA-like_ClpX"/>
    <property type="match status" value="1"/>
</dbReference>
<dbReference type="InterPro" id="IPR019489">
    <property type="entry name" value="Clp_ATPase_C"/>
</dbReference>
<comment type="function">
    <text evidence="7">ATP-dependent specificity component of the mitochondrial Clp protease. It directs the protease to specific substrates. Can perform chaperone functions in the absence of ClpP.</text>
</comment>
<dbReference type="SMART" id="SM00382">
    <property type="entry name" value="AAA"/>
    <property type="match status" value="1"/>
</dbReference>
<dbReference type="FunFam" id="1.10.8.60:FF:000002">
    <property type="entry name" value="ATP-dependent Clp protease ATP-binding subunit ClpX"/>
    <property type="match status" value="1"/>
</dbReference>
<dbReference type="PANTHER" id="PTHR48102:SF7">
    <property type="entry name" value="ATP-DEPENDENT CLP PROTEASE ATP-BINDING SUBUNIT CLPX-LIKE, MITOCHONDRIAL"/>
    <property type="match status" value="1"/>
</dbReference>
<dbReference type="GO" id="GO:0016887">
    <property type="term" value="F:ATP hydrolysis activity"/>
    <property type="evidence" value="ECO:0007669"/>
    <property type="project" value="InterPro"/>
</dbReference>
<dbReference type="GO" id="GO:0005524">
    <property type="term" value="F:ATP binding"/>
    <property type="evidence" value="ECO:0007669"/>
    <property type="project" value="UniProtKB-KW"/>
</dbReference>
<name>A0AAP0DTM5_9ASTR</name>
<evidence type="ECO:0000256" key="8">
    <source>
        <dbReference type="ARBA" id="ARBA00061242"/>
    </source>
</evidence>
<keyword evidence="6" id="KW-0496">Mitochondrion</keyword>
<comment type="subcellular location">
    <subcellularLocation>
        <location evidence="1">Mitochondrion</location>
    </subcellularLocation>
</comment>
<reference evidence="11 12" key="1">
    <citation type="submission" date="2024-04" db="EMBL/GenBank/DDBJ databases">
        <title>The reference genome of an endangered Asteraceae, Deinandra increscens subsp. villosa, native to the Central Coast of California.</title>
        <authorList>
            <person name="Guilliams M."/>
            <person name="Hasenstab-Lehman K."/>
            <person name="Meyer R."/>
            <person name="Mcevoy S."/>
        </authorList>
    </citation>
    <scope>NUCLEOTIDE SEQUENCE [LARGE SCALE GENOMIC DNA]</scope>
    <source>
        <tissue evidence="11">Leaf</tissue>
    </source>
</reference>
<evidence type="ECO:0000259" key="9">
    <source>
        <dbReference type="SMART" id="SM00382"/>
    </source>
</evidence>
<dbReference type="EMBL" id="JBCNJP010000007">
    <property type="protein sequence ID" value="KAK9076974.1"/>
    <property type="molecule type" value="Genomic_DNA"/>
</dbReference>
<evidence type="ECO:0000313" key="12">
    <source>
        <dbReference type="Proteomes" id="UP001408789"/>
    </source>
</evidence>
<dbReference type="InterPro" id="IPR027417">
    <property type="entry name" value="P-loop_NTPase"/>
</dbReference>
<dbReference type="InterPro" id="IPR003959">
    <property type="entry name" value="ATPase_AAA_core"/>
</dbReference>
<organism evidence="11 12">
    <name type="scientific">Deinandra increscens subsp. villosa</name>
    <dbReference type="NCBI Taxonomy" id="3103831"/>
    <lineage>
        <taxon>Eukaryota</taxon>
        <taxon>Viridiplantae</taxon>
        <taxon>Streptophyta</taxon>
        <taxon>Embryophyta</taxon>
        <taxon>Tracheophyta</taxon>
        <taxon>Spermatophyta</taxon>
        <taxon>Magnoliopsida</taxon>
        <taxon>eudicotyledons</taxon>
        <taxon>Gunneridae</taxon>
        <taxon>Pentapetalae</taxon>
        <taxon>asterids</taxon>
        <taxon>campanulids</taxon>
        <taxon>Asterales</taxon>
        <taxon>Asteraceae</taxon>
        <taxon>Asteroideae</taxon>
        <taxon>Heliantheae alliance</taxon>
        <taxon>Madieae</taxon>
        <taxon>Madiinae</taxon>
        <taxon>Deinandra</taxon>
    </lineage>
</organism>
<feature type="domain" description="AAA+ ATPase" evidence="9">
    <location>
        <begin position="284"/>
        <end position="446"/>
    </location>
</feature>
<dbReference type="SMART" id="SM01086">
    <property type="entry name" value="ClpB_D2-small"/>
    <property type="match status" value="1"/>
</dbReference>
<keyword evidence="12" id="KW-1185">Reference proteome</keyword>
<dbReference type="GO" id="GO:0005759">
    <property type="term" value="C:mitochondrial matrix"/>
    <property type="evidence" value="ECO:0007669"/>
    <property type="project" value="TreeGrafter"/>
</dbReference>
<evidence type="ECO:0000256" key="5">
    <source>
        <dbReference type="ARBA" id="ARBA00022946"/>
    </source>
</evidence>
<dbReference type="InterPro" id="IPR003593">
    <property type="entry name" value="AAA+_ATPase"/>
</dbReference>
<dbReference type="Gene3D" id="1.10.8.60">
    <property type="match status" value="1"/>
</dbReference>
<keyword evidence="5" id="KW-0809">Transit peptide</keyword>
<evidence type="ECO:0000256" key="4">
    <source>
        <dbReference type="ARBA" id="ARBA00022840"/>
    </source>
</evidence>
<evidence type="ECO:0000256" key="1">
    <source>
        <dbReference type="ARBA" id="ARBA00004173"/>
    </source>
</evidence>
<evidence type="ECO:0000256" key="2">
    <source>
        <dbReference type="ARBA" id="ARBA00022741"/>
    </source>
</evidence>
<dbReference type="SUPFAM" id="SSF52540">
    <property type="entry name" value="P-loop containing nucleoside triphosphate hydrolases"/>
    <property type="match status" value="1"/>
</dbReference>
<dbReference type="Gene3D" id="3.40.50.300">
    <property type="entry name" value="P-loop containing nucleotide triphosphate hydrolases"/>
    <property type="match status" value="1"/>
</dbReference>
<keyword evidence="4" id="KW-0067">ATP-binding</keyword>
<dbReference type="PANTHER" id="PTHR48102">
    <property type="entry name" value="ATP-DEPENDENT CLP PROTEASE ATP-BINDING SUBUNIT CLPX-LIKE, MITOCHONDRIAL-RELATED"/>
    <property type="match status" value="1"/>
</dbReference>
<evidence type="ECO:0000256" key="7">
    <source>
        <dbReference type="ARBA" id="ARBA00055633"/>
    </source>
</evidence>
<evidence type="ECO:0000256" key="3">
    <source>
        <dbReference type="ARBA" id="ARBA00022801"/>
    </source>
</evidence>
<dbReference type="GO" id="GO:0140662">
    <property type="term" value="F:ATP-dependent protein folding chaperone"/>
    <property type="evidence" value="ECO:0007669"/>
    <property type="project" value="InterPro"/>
</dbReference>
<evidence type="ECO:0000259" key="10">
    <source>
        <dbReference type="SMART" id="SM01086"/>
    </source>
</evidence>
<keyword evidence="2" id="KW-0547">Nucleotide-binding</keyword>
<dbReference type="NCBIfam" id="TIGR00382">
    <property type="entry name" value="clpX"/>
    <property type="match status" value="1"/>
</dbReference>
<dbReference type="Pfam" id="PF10431">
    <property type="entry name" value="ClpB_D2-small"/>
    <property type="match status" value="1"/>
</dbReference>
<dbReference type="InterPro" id="IPR050052">
    <property type="entry name" value="ATP-dep_Clp_protease_ClpX"/>
</dbReference>
<proteinExistence type="inferred from homology"/>
<dbReference type="GO" id="GO:0051603">
    <property type="term" value="P:proteolysis involved in protein catabolic process"/>
    <property type="evidence" value="ECO:0007669"/>
    <property type="project" value="TreeGrafter"/>
</dbReference>
<gene>
    <name evidence="11" type="ORF">SSX86_005309</name>
</gene>
<dbReference type="GO" id="GO:0051082">
    <property type="term" value="F:unfolded protein binding"/>
    <property type="evidence" value="ECO:0007669"/>
    <property type="project" value="InterPro"/>
</dbReference>
<comment type="caution">
    <text evidence="11">The sequence shown here is derived from an EMBL/GenBank/DDBJ whole genome shotgun (WGS) entry which is preliminary data.</text>
</comment>
<dbReference type="FunFam" id="3.40.50.300:FF:000560">
    <property type="entry name" value="CLP protease regulatory subunit CLPX3 mitochondrial"/>
    <property type="match status" value="1"/>
</dbReference>
<evidence type="ECO:0000313" key="11">
    <source>
        <dbReference type="EMBL" id="KAK9076974.1"/>
    </source>
</evidence>
<keyword evidence="3" id="KW-0378">Hydrolase</keyword>